<dbReference type="PROSITE" id="PS00688">
    <property type="entry name" value="SIGMA54_INTERACT_3"/>
    <property type="match status" value="1"/>
</dbReference>
<dbReference type="eggNOG" id="COG2203">
    <property type="taxonomic scope" value="Bacteria"/>
</dbReference>
<dbReference type="Pfam" id="PF13185">
    <property type="entry name" value="GAF_2"/>
    <property type="match status" value="1"/>
</dbReference>
<keyword evidence="9" id="KW-1185">Reference proteome</keyword>
<dbReference type="PANTHER" id="PTHR32071:SF123">
    <property type="entry name" value="DNA-BINDING TRANSCRIPTIONAL ACTIVATOR HYFR-RELATED"/>
    <property type="match status" value="1"/>
</dbReference>
<dbReference type="InterPro" id="IPR029016">
    <property type="entry name" value="GAF-like_dom_sf"/>
</dbReference>
<dbReference type="InterPro" id="IPR003593">
    <property type="entry name" value="AAA+_ATPase"/>
</dbReference>
<dbReference type="PANTHER" id="PTHR32071">
    <property type="entry name" value="TRANSCRIPTIONAL REGULATORY PROTEIN"/>
    <property type="match status" value="1"/>
</dbReference>
<dbReference type="PROSITE" id="PS50045">
    <property type="entry name" value="SIGMA54_INTERACT_4"/>
    <property type="match status" value="1"/>
</dbReference>
<evidence type="ECO:0000256" key="3">
    <source>
        <dbReference type="ARBA" id="ARBA00023015"/>
    </source>
</evidence>
<feature type="domain" description="Sigma-54 factor interaction" evidence="7">
    <location>
        <begin position="560"/>
        <end position="789"/>
    </location>
</feature>
<dbReference type="SMART" id="SM00065">
    <property type="entry name" value="GAF"/>
    <property type="match status" value="3"/>
</dbReference>
<dbReference type="SMART" id="SM00382">
    <property type="entry name" value="AAA"/>
    <property type="match status" value="1"/>
</dbReference>
<evidence type="ECO:0000256" key="1">
    <source>
        <dbReference type="ARBA" id="ARBA00022741"/>
    </source>
</evidence>
<dbReference type="Pfam" id="PF02954">
    <property type="entry name" value="HTH_8"/>
    <property type="match status" value="1"/>
</dbReference>
<dbReference type="PROSITE" id="PS00675">
    <property type="entry name" value="SIGMA54_INTERACT_1"/>
    <property type="match status" value="1"/>
</dbReference>
<dbReference type="KEGG" id="nde:NIDE3498"/>
<evidence type="ECO:0000313" key="8">
    <source>
        <dbReference type="EMBL" id="CBK43183.1"/>
    </source>
</evidence>
<dbReference type="InterPro" id="IPR003018">
    <property type="entry name" value="GAF"/>
</dbReference>
<dbReference type="InterPro" id="IPR002197">
    <property type="entry name" value="HTH_Fis"/>
</dbReference>
<dbReference type="Pfam" id="PF25601">
    <property type="entry name" value="AAA_lid_14"/>
    <property type="match status" value="1"/>
</dbReference>
<dbReference type="InterPro" id="IPR025944">
    <property type="entry name" value="Sigma_54_int_dom_CS"/>
</dbReference>
<dbReference type="CDD" id="cd00009">
    <property type="entry name" value="AAA"/>
    <property type="match status" value="1"/>
</dbReference>
<evidence type="ECO:0000259" key="7">
    <source>
        <dbReference type="PROSITE" id="PS50045"/>
    </source>
</evidence>
<keyword evidence="5" id="KW-0010">Activator</keyword>
<accession>D8PIU6</accession>
<dbReference type="GO" id="GO:0043565">
    <property type="term" value="F:sequence-specific DNA binding"/>
    <property type="evidence" value="ECO:0007669"/>
    <property type="project" value="InterPro"/>
</dbReference>
<evidence type="ECO:0000256" key="2">
    <source>
        <dbReference type="ARBA" id="ARBA00022840"/>
    </source>
</evidence>
<keyword evidence="3" id="KW-0805">Transcription regulation</keyword>
<dbReference type="Gene3D" id="3.30.450.40">
    <property type="match status" value="3"/>
</dbReference>
<protein>
    <submittedName>
        <fullName evidence="8">Sigma-54 dependent transcriptional regulator (Modular protein)</fullName>
    </submittedName>
</protein>
<evidence type="ECO:0000313" key="9">
    <source>
        <dbReference type="Proteomes" id="UP000001660"/>
    </source>
</evidence>
<organism evidence="8 9">
    <name type="scientific">Nitrospira defluvii</name>
    <dbReference type="NCBI Taxonomy" id="330214"/>
    <lineage>
        <taxon>Bacteria</taxon>
        <taxon>Pseudomonadati</taxon>
        <taxon>Nitrospirota</taxon>
        <taxon>Nitrospiria</taxon>
        <taxon>Nitrospirales</taxon>
        <taxon>Nitrospiraceae</taxon>
        <taxon>Nitrospira</taxon>
    </lineage>
</organism>
<dbReference type="GO" id="GO:0005524">
    <property type="term" value="F:ATP binding"/>
    <property type="evidence" value="ECO:0007669"/>
    <property type="project" value="UniProtKB-KW"/>
</dbReference>
<keyword evidence="1" id="KW-0547">Nucleotide-binding</keyword>
<keyword evidence="2" id="KW-0067">ATP-binding</keyword>
<dbReference type="HOGENOM" id="CLU_000445_95_1_0"/>
<dbReference type="InterPro" id="IPR009057">
    <property type="entry name" value="Homeodomain-like_sf"/>
</dbReference>
<evidence type="ECO:0000256" key="6">
    <source>
        <dbReference type="ARBA" id="ARBA00023163"/>
    </source>
</evidence>
<dbReference type="Pfam" id="PF00158">
    <property type="entry name" value="Sigma54_activat"/>
    <property type="match status" value="1"/>
</dbReference>
<reference evidence="8 9" key="1">
    <citation type="journal article" date="2010" name="Proc. Natl. Acad. Sci. U.S.A.">
        <title>A Nitrospira metagenome illuminates the physiology and evolution of globally important nitrite-oxidizing bacteria.</title>
        <authorList>
            <person name="Lucker S."/>
            <person name="Wagner M."/>
            <person name="Maixner F."/>
            <person name="Pelletier E."/>
            <person name="Koch H."/>
            <person name="Vacherie B."/>
            <person name="Rattei T."/>
            <person name="Sinninghe Damste J."/>
            <person name="Spieck E."/>
            <person name="Le Paslier D."/>
            <person name="Daims H."/>
        </authorList>
    </citation>
    <scope>NUCLEOTIDE SEQUENCE [LARGE SCALE GENOMIC DNA]</scope>
</reference>
<evidence type="ECO:0000256" key="4">
    <source>
        <dbReference type="ARBA" id="ARBA00023125"/>
    </source>
</evidence>
<dbReference type="InterPro" id="IPR025943">
    <property type="entry name" value="Sigma_54_int_dom_ATP-bd_2"/>
</dbReference>
<dbReference type="Gene3D" id="1.10.10.60">
    <property type="entry name" value="Homeodomain-like"/>
    <property type="match status" value="1"/>
</dbReference>
<dbReference type="Gene3D" id="1.10.8.60">
    <property type="match status" value="1"/>
</dbReference>
<proteinExistence type="predicted"/>
<dbReference type="OrthoDB" id="9804019at2"/>
<sequence>MRDTLPTELETSAGDPRKALLQVAEAISLHRDLPALFRDLAQRLPAVAPFDFIGLVLHDPAKQVMKVHVLETVEALGVTNRLDGMEIPMEESASGWVWSHQQPLMIPSLADETRYKPGLGALRSIGVQSLCFCPLTTAMRRLGAIGFGSLRTSAFGDADVEFLNQVAKLVAVAVDNVLHHQALSDERDRLQLLLDVTESIASHRDLTRLLEDLAGRLPQLVPFDFIDAVLHDPATDKMRLWLLVTSEPSTLRPGLETPIEESPGGLVWKTQQPLTVHDVAQEARFPGLMTLFRENGVRAFCVVPLTTAHRRLGAMGFGSLQPRVYEKREIALMQQVAKQVAVALDNALNGETALTYQGQLTRERDRQRLLLEVNNAVVSHLDLDQLFPAVSACLRRVIQHDGSSLLLCNDETGQWRIHVLDFERNESFIEEGRIEESPRSPSCQAITTGQAAVFGENELREMADSSPMAQELLDFGAKSFCSLPLLSHNRTLGALNVCRRGEGGFSPEDVQLLAQVAQQVAIAVENALAFREIAALKDKLANEKVYLEEEIQTAYNFEEIVGDSRALKQVLKQVQTVATTDSTVLILGETGSGKELIARALHSLSDRRERTFVKLNCAAIPTGLLESELFGHEKGAFTGAIATKIGRFELADGGTIFLDEVGEIPLELQVKLLRVLQEQEFERLGSTRTIRVNVRVIAATNRDLGQMVEEHKFRSDLYYRLKVFPITVPPLRERAEDVPLLVRHFVQKFAARMKRRIETVPAEAMKALQAYSWPGNVRELENYIERAVILSSGSELFVSTAELKRAAPVGNGSATTLEDAEREHILKALRETNWVIGGDAGAAARLGMKRTTLQSKMQKLGIARPR</sequence>
<evidence type="ECO:0000256" key="5">
    <source>
        <dbReference type="ARBA" id="ARBA00023159"/>
    </source>
</evidence>
<dbReference type="STRING" id="330214.NIDE3498"/>
<keyword evidence="6" id="KW-0804">Transcription</keyword>
<gene>
    <name evidence="8" type="ORF">NIDE3498</name>
</gene>
<dbReference type="SUPFAM" id="SSF55781">
    <property type="entry name" value="GAF domain-like"/>
    <property type="match status" value="3"/>
</dbReference>
<dbReference type="Gene3D" id="3.40.50.300">
    <property type="entry name" value="P-loop containing nucleotide triphosphate hydrolases"/>
    <property type="match status" value="1"/>
</dbReference>
<keyword evidence="4" id="KW-0238">DNA-binding</keyword>
<dbReference type="SUPFAM" id="SSF52540">
    <property type="entry name" value="P-loop containing nucleoside triphosphate hydrolases"/>
    <property type="match status" value="1"/>
</dbReference>
<dbReference type="InterPro" id="IPR027417">
    <property type="entry name" value="P-loop_NTPase"/>
</dbReference>
<dbReference type="eggNOG" id="COG3604">
    <property type="taxonomic scope" value="Bacteria"/>
</dbReference>
<dbReference type="FunFam" id="1.10.8.60:FF:000014">
    <property type="entry name" value="DNA-binding transcriptional regulator NtrC"/>
    <property type="match status" value="1"/>
</dbReference>
<dbReference type="FunFam" id="3.40.50.300:FF:000006">
    <property type="entry name" value="DNA-binding transcriptional regulator NtrC"/>
    <property type="match status" value="1"/>
</dbReference>
<dbReference type="InterPro" id="IPR025662">
    <property type="entry name" value="Sigma_54_int_dom_ATP-bd_1"/>
</dbReference>
<name>D8PIU6_9BACT</name>
<dbReference type="AlphaFoldDB" id="D8PIU6"/>
<dbReference type="InterPro" id="IPR058031">
    <property type="entry name" value="AAA_lid_NorR"/>
</dbReference>
<dbReference type="InterPro" id="IPR002078">
    <property type="entry name" value="Sigma_54_int"/>
</dbReference>
<dbReference type="GO" id="GO:0006355">
    <property type="term" value="P:regulation of DNA-templated transcription"/>
    <property type="evidence" value="ECO:0007669"/>
    <property type="project" value="InterPro"/>
</dbReference>
<dbReference type="SUPFAM" id="SSF46689">
    <property type="entry name" value="Homeodomain-like"/>
    <property type="match status" value="1"/>
</dbReference>
<dbReference type="Pfam" id="PF01590">
    <property type="entry name" value="GAF"/>
    <property type="match status" value="2"/>
</dbReference>
<dbReference type="EMBL" id="FP929003">
    <property type="protein sequence ID" value="CBK43183.1"/>
    <property type="molecule type" value="Genomic_DNA"/>
</dbReference>
<dbReference type="PROSITE" id="PS00676">
    <property type="entry name" value="SIGMA54_INTERACT_2"/>
    <property type="match status" value="1"/>
</dbReference>
<dbReference type="Proteomes" id="UP000001660">
    <property type="component" value="Chromosome"/>
</dbReference>